<name>Q2S8R4_HAHCH</name>
<dbReference type="PROSITE" id="PS51671">
    <property type="entry name" value="ACT"/>
    <property type="match status" value="1"/>
</dbReference>
<evidence type="ECO:0000256" key="2">
    <source>
        <dbReference type="ARBA" id="ARBA00024329"/>
    </source>
</evidence>
<comment type="similarity">
    <text evidence="5">Belongs to the relA/spoT family.</text>
</comment>
<dbReference type="RefSeq" id="WP_011400016.1">
    <property type="nucleotide sequence ID" value="NC_007645.1"/>
</dbReference>
<feature type="domain" description="TGS" evidence="8">
    <location>
        <begin position="386"/>
        <end position="447"/>
    </location>
</feature>
<evidence type="ECO:0000256" key="1">
    <source>
        <dbReference type="ARBA" id="ARBA00022801"/>
    </source>
</evidence>
<dbReference type="HOGENOM" id="CLU_012300_3_0_6"/>
<comment type="function">
    <text evidence="5">In eubacteria ppGpp (guanosine 3'-diphosphate 5'-diphosphate) is a mediator of the stringent response that coordinates a variety of cellular activities in response to changes in nutritional abundance.</text>
</comment>
<dbReference type="CDD" id="cd04876">
    <property type="entry name" value="ACT_RelA-SpoT"/>
    <property type="match status" value="1"/>
</dbReference>
<dbReference type="GO" id="GO:0015970">
    <property type="term" value="P:guanosine tetraphosphate biosynthetic process"/>
    <property type="evidence" value="ECO:0007669"/>
    <property type="project" value="UniProtKB-UniPathway"/>
</dbReference>
<proteinExistence type="inferred from homology"/>
<dbReference type="EC" id="3.1.7.2" evidence="3"/>
<dbReference type="FunFam" id="3.10.20.30:FF:000002">
    <property type="entry name" value="GTP pyrophosphokinase (RelA/SpoT)"/>
    <property type="match status" value="1"/>
</dbReference>
<dbReference type="InterPro" id="IPR003607">
    <property type="entry name" value="HD/PDEase_dom"/>
</dbReference>
<dbReference type="GO" id="GO:0015949">
    <property type="term" value="P:nucleobase-containing small molecule interconversion"/>
    <property type="evidence" value="ECO:0007669"/>
    <property type="project" value="UniProtKB-ARBA"/>
</dbReference>
<dbReference type="SUPFAM" id="SSF81271">
    <property type="entry name" value="TGS-like"/>
    <property type="match status" value="1"/>
</dbReference>
<comment type="pathway">
    <text evidence="2">Purine metabolism; ppGpp biosynthesis; ppGpp from GDP: step 1/1.</text>
</comment>
<dbReference type="InterPro" id="IPR012675">
    <property type="entry name" value="Beta-grasp_dom_sf"/>
</dbReference>
<dbReference type="Gene3D" id="1.10.3210.10">
    <property type="entry name" value="Hypothetical protein af1432"/>
    <property type="match status" value="1"/>
</dbReference>
<sequence length="709" mass="80366">MPTIDALAERLKTYLDNHHINVVRRAFYYAEQAHEGQYRQSGEPYITHPLAVANLLADLQLDHQCLAAAMLHDVIEDTGIPKDALSSQFGESIAELVDGVSKLTQIEFKSKAEAQAENFQKMTLAMAKDIRVILVKLADRLHNMRTLGPLKPEKRRRIATETLDIYAPIANRLGIHTMCVELEDLGFQAMFPMRAKYIQEAVRKLRGTHYEIIEEIKHKLEGKLKERGLSVRIQGREKHLHSIYQKMKAKRRSFHDIMDVYAFRIITDSVDSCYRTLGVVHGMYKPVPGRFKDYIALPKANGYQSIHTTLFGSHVNIEIQIRTEEMDKVANSGIAAHWVYKSATSDLADNQQMRAQKWVKDLMELRERADDSLEFIEHVKIDLFPDEIYIFTPKGRIMELPGGATPVDFAYAIHTDIGNSTVACRINKHLASLSMPLKSGQTVEIITAPGAKPNPGWLNFVVTGKAKSNIRHYLKQQRQSESRELGRRLLKKNLQAFGKRLDDINEQHKEKVLKHNQASSFDRLLEEIGLGSRMAYIVARQLVSDGEPTESHDMEYREDDNKPSLMVEGADGQVLNLAHCCKPIPGDPIVGVINRGAGLMIHSETCDKIKKFLHDPEHCIHLTWAKNITDEFSVALRVEVERQRGVIAEIASAVTMADGNIEKINVEEQNARLSVVSLIIKVQGRIHLARVMRRLRHLLAVTSISRVKH</sequence>
<dbReference type="InterPro" id="IPR006674">
    <property type="entry name" value="HD_domain"/>
</dbReference>
<dbReference type="PROSITE" id="PS51880">
    <property type="entry name" value="TGS"/>
    <property type="match status" value="1"/>
</dbReference>
<dbReference type="AlphaFoldDB" id="Q2S8R4"/>
<evidence type="ECO:0000259" key="6">
    <source>
        <dbReference type="PROSITE" id="PS51671"/>
    </source>
</evidence>
<dbReference type="Pfam" id="PF13328">
    <property type="entry name" value="HD_4"/>
    <property type="match status" value="1"/>
</dbReference>
<dbReference type="PROSITE" id="PS51831">
    <property type="entry name" value="HD"/>
    <property type="match status" value="1"/>
</dbReference>
<dbReference type="Gene3D" id="3.10.20.30">
    <property type="match status" value="1"/>
</dbReference>
<dbReference type="InterPro" id="IPR043519">
    <property type="entry name" value="NT_sf"/>
</dbReference>
<dbReference type="InterPro" id="IPR007685">
    <property type="entry name" value="RelA_SpoT"/>
</dbReference>
<reference evidence="9 10" key="1">
    <citation type="journal article" date="2005" name="Nucleic Acids Res.">
        <title>Genomic blueprint of Hahella chejuensis, a marine microbe producing an algicidal agent.</title>
        <authorList>
            <person name="Jeong H."/>
            <person name="Yim J.H."/>
            <person name="Lee C."/>
            <person name="Choi S.-H."/>
            <person name="Park Y.K."/>
            <person name="Yoon S.H."/>
            <person name="Hur C.-G."/>
            <person name="Kang H.-Y."/>
            <person name="Kim D."/>
            <person name="Lee H.H."/>
            <person name="Park K.H."/>
            <person name="Park S.-H."/>
            <person name="Park H.-S."/>
            <person name="Lee H.K."/>
            <person name="Oh T.K."/>
            <person name="Kim J.F."/>
        </authorList>
    </citation>
    <scope>NUCLEOTIDE SEQUENCE [LARGE SCALE GENOMIC DNA]</scope>
    <source>
        <strain evidence="9 10">KCTC 2396</strain>
    </source>
</reference>
<protein>
    <recommendedName>
        <fullName evidence="3">guanosine-3',5'-bis(diphosphate) 3'-diphosphatase</fullName>
        <ecNumber evidence="3">3.1.7.2</ecNumber>
    </recommendedName>
</protein>
<feature type="domain" description="ACT" evidence="6">
    <location>
        <begin position="635"/>
        <end position="709"/>
    </location>
</feature>
<dbReference type="InterPro" id="IPR012676">
    <property type="entry name" value="TGS-like"/>
</dbReference>
<dbReference type="InterPro" id="IPR002912">
    <property type="entry name" value="ACT_dom"/>
</dbReference>
<dbReference type="STRING" id="349521.HCH_06313"/>
<dbReference type="GO" id="GO:0005886">
    <property type="term" value="C:plasma membrane"/>
    <property type="evidence" value="ECO:0007669"/>
    <property type="project" value="TreeGrafter"/>
</dbReference>
<dbReference type="FunFam" id="1.10.3210.10:FF:000001">
    <property type="entry name" value="GTP pyrophosphokinase RelA"/>
    <property type="match status" value="1"/>
</dbReference>
<dbReference type="SMART" id="SM00954">
    <property type="entry name" value="RelA_SpoT"/>
    <property type="match status" value="1"/>
</dbReference>
<dbReference type="PANTHER" id="PTHR21262">
    <property type="entry name" value="GUANOSINE-3',5'-BIS DIPHOSPHATE 3'-PYROPHOSPHOHYDROLASE"/>
    <property type="match status" value="1"/>
</dbReference>
<dbReference type="GO" id="GO:0008893">
    <property type="term" value="F:guanosine-3',5'-bis(diphosphate) 3'-diphosphatase activity"/>
    <property type="evidence" value="ECO:0007669"/>
    <property type="project" value="UniProtKB-EC"/>
</dbReference>
<dbReference type="Pfam" id="PF04607">
    <property type="entry name" value="RelA_SpoT"/>
    <property type="match status" value="1"/>
</dbReference>
<organism evidence="9 10">
    <name type="scientific">Hahella chejuensis (strain KCTC 2396)</name>
    <dbReference type="NCBI Taxonomy" id="349521"/>
    <lineage>
        <taxon>Bacteria</taxon>
        <taxon>Pseudomonadati</taxon>
        <taxon>Pseudomonadota</taxon>
        <taxon>Gammaproteobacteria</taxon>
        <taxon>Oceanospirillales</taxon>
        <taxon>Hahellaceae</taxon>
        <taxon>Hahella</taxon>
    </lineage>
</organism>
<keyword evidence="10" id="KW-1185">Reference proteome</keyword>
<dbReference type="UniPathway" id="UPA00908">
    <property type="reaction ID" value="UER00886"/>
</dbReference>
<comment type="catalytic activity">
    <reaction evidence="4">
        <text>guanosine 3',5'-bis(diphosphate) + H2O = GDP + diphosphate + H(+)</text>
        <dbReference type="Rhea" id="RHEA:14253"/>
        <dbReference type="ChEBI" id="CHEBI:15377"/>
        <dbReference type="ChEBI" id="CHEBI:15378"/>
        <dbReference type="ChEBI" id="CHEBI:33019"/>
        <dbReference type="ChEBI" id="CHEBI:58189"/>
        <dbReference type="ChEBI" id="CHEBI:77828"/>
        <dbReference type="EC" id="3.1.7.2"/>
    </reaction>
</comment>
<evidence type="ECO:0000256" key="4">
    <source>
        <dbReference type="ARBA" id="ARBA00047968"/>
    </source>
</evidence>
<dbReference type="KEGG" id="hch:HCH_06313"/>
<dbReference type="InterPro" id="IPR004811">
    <property type="entry name" value="RelA/Spo_fam"/>
</dbReference>
<dbReference type="Pfam" id="PF19296">
    <property type="entry name" value="RelA_AH_RIS"/>
    <property type="match status" value="1"/>
</dbReference>
<dbReference type="SUPFAM" id="SSF109604">
    <property type="entry name" value="HD-domain/PDEase-like"/>
    <property type="match status" value="1"/>
</dbReference>
<dbReference type="InterPro" id="IPR045600">
    <property type="entry name" value="RelA/SpoT_AH_RIS"/>
</dbReference>
<dbReference type="FunFam" id="3.30.460.10:FF:000001">
    <property type="entry name" value="GTP pyrophosphokinase RelA"/>
    <property type="match status" value="1"/>
</dbReference>
<keyword evidence="1 9" id="KW-0378">Hydrolase</keyword>
<gene>
    <name evidence="9" type="ordered locus">HCH_06313</name>
</gene>
<dbReference type="SUPFAM" id="SSF81301">
    <property type="entry name" value="Nucleotidyltransferase"/>
    <property type="match status" value="1"/>
</dbReference>
<dbReference type="CDD" id="cd00077">
    <property type="entry name" value="HDc"/>
    <property type="match status" value="1"/>
</dbReference>
<dbReference type="Proteomes" id="UP000000238">
    <property type="component" value="Chromosome"/>
</dbReference>
<evidence type="ECO:0000259" key="7">
    <source>
        <dbReference type="PROSITE" id="PS51831"/>
    </source>
</evidence>
<dbReference type="SMART" id="SM00471">
    <property type="entry name" value="HDc"/>
    <property type="match status" value="1"/>
</dbReference>
<dbReference type="InterPro" id="IPR033655">
    <property type="entry name" value="TGS_RelA/SpoT"/>
</dbReference>
<dbReference type="OrthoDB" id="9805041at2"/>
<dbReference type="Gene3D" id="3.30.460.10">
    <property type="entry name" value="Beta Polymerase, domain 2"/>
    <property type="match status" value="1"/>
</dbReference>
<evidence type="ECO:0000313" key="9">
    <source>
        <dbReference type="EMBL" id="ABC32960.1"/>
    </source>
</evidence>
<dbReference type="EMBL" id="CP000155">
    <property type="protein sequence ID" value="ABC32960.1"/>
    <property type="molecule type" value="Genomic_DNA"/>
</dbReference>
<dbReference type="Gene3D" id="3.30.70.260">
    <property type="match status" value="1"/>
</dbReference>
<dbReference type="InterPro" id="IPR004095">
    <property type="entry name" value="TGS"/>
</dbReference>
<evidence type="ECO:0000256" key="3">
    <source>
        <dbReference type="ARBA" id="ARBA00024387"/>
    </source>
</evidence>
<dbReference type="SUPFAM" id="SSF55021">
    <property type="entry name" value="ACT-like"/>
    <property type="match status" value="1"/>
</dbReference>
<dbReference type="CDD" id="cd01668">
    <property type="entry name" value="TGS_RSH"/>
    <property type="match status" value="1"/>
</dbReference>
<evidence type="ECO:0000259" key="8">
    <source>
        <dbReference type="PROSITE" id="PS51880"/>
    </source>
</evidence>
<evidence type="ECO:0000256" key="5">
    <source>
        <dbReference type="RuleBase" id="RU003847"/>
    </source>
</evidence>
<dbReference type="GO" id="GO:0008728">
    <property type="term" value="F:GTP diphosphokinase activity"/>
    <property type="evidence" value="ECO:0007669"/>
    <property type="project" value="TreeGrafter"/>
</dbReference>
<evidence type="ECO:0000313" key="10">
    <source>
        <dbReference type="Proteomes" id="UP000000238"/>
    </source>
</evidence>
<dbReference type="NCBIfam" id="TIGR00691">
    <property type="entry name" value="spoT_relA"/>
    <property type="match status" value="1"/>
</dbReference>
<dbReference type="eggNOG" id="COG0317">
    <property type="taxonomic scope" value="Bacteria"/>
</dbReference>
<dbReference type="InterPro" id="IPR045865">
    <property type="entry name" value="ACT-like_dom_sf"/>
</dbReference>
<dbReference type="PANTHER" id="PTHR21262:SF36">
    <property type="entry name" value="BIFUNCTIONAL (P)PPGPP SYNTHASE_HYDROLASE SPOT"/>
    <property type="match status" value="1"/>
</dbReference>
<dbReference type="GO" id="GO:0042594">
    <property type="term" value="P:response to starvation"/>
    <property type="evidence" value="ECO:0007669"/>
    <property type="project" value="TreeGrafter"/>
</dbReference>
<dbReference type="Pfam" id="PF02824">
    <property type="entry name" value="TGS"/>
    <property type="match status" value="1"/>
</dbReference>
<feature type="domain" description="HD" evidence="7">
    <location>
        <begin position="45"/>
        <end position="144"/>
    </location>
</feature>
<accession>Q2S8R4</accession>
<dbReference type="CDD" id="cd05399">
    <property type="entry name" value="NT_Rel-Spo_like"/>
    <property type="match status" value="1"/>
</dbReference>
<dbReference type="Pfam" id="PF13291">
    <property type="entry name" value="ACT_4"/>
    <property type="match status" value="1"/>
</dbReference>